<evidence type="ECO:0000256" key="1">
    <source>
        <dbReference type="ARBA" id="ARBA00005773"/>
    </source>
</evidence>
<dbReference type="PANTHER" id="PTHR10686:SF20">
    <property type="entry name" value="FOLATE TRANSPORTER 1"/>
    <property type="match status" value="1"/>
</dbReference>
<feature type="transmembrane region" description="Helical" evidence="2">
    <location>
        <begin position="279"/>
        <end position="299"/>
    </location>
</feature>
<proteinExistence type="inferred from homology"/>
<comment type="similarity">
    <text evidence="1">Belongs to the reduced folate carrier (RFC) transporter (TC 2.A.48) family.</text>
</comment>
<evidence type="ECO:0000313" key="5">
    <source>
        <dbReference type="WBParaSite" id="ACOC_0001250001-mRNA-1"/>
    </source>
</evidence>
<reference evidence="3 4" key="2">
    <citation type="submission" date="2018-11" db="EMBL/GenBank/DDBJ databases">
        <authorList>
            <consortium name="Pathogen Informatics"/>
        </authorList>
    </citation>
    <scope>NUCLEOTIDE SEQUENCE [LARGE SCALE GENOMIC DNA]</scope>
    <source>
        <strain evidence="3 4">Costa Rica</strain>
    </source>
</reference>
<name>A0A158PMB6_ANGCS</name>
<dbReference type="GO" id="GO:0090482">
    <property type="term" value="F:vitamin transmembrane transporter activity"/>
    <property type="evidence" value="ECO:0007669"/>
    <property type="project" value="InterPro"/>
</dbReference>
<accession>A0A158PMB6</accession>
<feature type="transmembrane region" description="Helical" evidence="2">
    <location>
        <begin position="320"/>
        <end position="340"/>
    </location>
</feature>
<keyword evidence="2" id="KW-0472">Membrane</keyword>
<dbReference type="PANTHER" id="PTHR10686">
    <property type="entry name" value="FOLATE TRANSPORTER"/>
    <property type="match status" value="1"/>
</dbReference>
<dbReference type="AlphaFoldDB" id="A0A158PMB6"/>
<protein>
    <submittedName>
        <fullName evidence="5">GpcrRhopsn4 domain-containing protein</fullName>
    </submittedName>
</protein>
<sequence length="524" mass="59136">MEPVTGIYYPVDQWPKNSGTNAAATTTLLLLDLLRIFYVRIIVSTSKCGVALESLSSLAELAENYYQKNTKAVFGPTCYDDVSKIGGLTMDFDILQFNSWVDSACHFQPNTIVQWHDPESQKHVHTRLHQTQHGHAAIVPSCGTLEKHAYTVSTTGVLSLMRSHHWGPKLQYNSPFDTTSAGYHNSASCLCDHKGISIGLIFLTSYLVSPYKSFILDEVYCMIFPFWTYSYMIFLVSVFFLTDIFRHKPVIVLEGACLSSTWILLVRGERIAQMRLMQIVSGFASAAEFAYYSFLYAIVNEKNYRRVTPYVRCAALTGKLLALTLVQVLISAGAAIYLALNQMYNYIQSLWVEMQLDRSGVKCGLAEVIDTVAVAGWPNHGLSRWFLQSFVGLCDWILDLSADDKIATDKRPESLRIDEPSYGATVSKPEALERFVVYATYFALVAMLFRIIFIHSRFKKLQKITESSCLVFLCGSTLLYSLRVRDRLGKLSVAELCMINEEPVMPNPSSEVNIQSSQRKIYRH</sequence>
<dbReference type="GO" id="GO:0005886">
    <property type="term" value="C:plasma membrane"/>
    <property type="evidence" value="ECO:0007669"/>
    <property type="project" value="TreeGrafter"/>
</dbReference>
<dbReference type="Pfam" id="PF01770">
    <property type="entry name" value="Folate_carrier"/>
    <property type="match status" value="1"/>
</dbReference>
<feature type="transmembrane region" description="Helical" evidence="2">
    <location>
        <begin position="222"/>
        <end position="242"/>
    </location>
</feature>
<reference evidence="5" key="1">
    <citation type="submission" date="2016-04" db="UniProtKB">
        <authorList>
            <consortium name="WormBaseParasite"/>
        </authorList>
    </citation>
    <scope>IDENTIFICATION</scope>
</reference>
<feature type="transmembrane region" description="Helical" evidence="2">
    <location>
        <begin position="435"/>
        <end position="453"/>
    </location>
</feature>
<evidence type="ECO:0000313" key="4">
    <source>
        <dbReference type="Proteomes" id="UP000267027"/>
    </source>
</evidence>
<dbReference type="WBParaSite" id="ACOC_0001250001-mRNA-1">
    <property type="protein sequence ID" value="ACOC_0001250001-mRNA-1"/>
    <property type="gene ID" value="ACOC_0001250001"/>
</dbReference>
<keyword evidence="4" id="KW-1185">Reference proteome</keyword>
<evidence type="ECO:0000313" key="3">
    <source>
        <dbReference type="EMBL" id="VDM64086.1"/>
    </source>
</evidence>
<dbReference type="InterPro" id="IPR002666">
    <property type="entry name" value="Folate_carrier"/>
</dbReference>
<keyword evidence="2" id="KW-0812">Transmembrane</keyword>
<gene>
    <name evidence="3" type="ORF">ACOC_LOCUS12501</name>
</gene>
<dbReference type="Proteomes" id="UP000267027">
    <property type="component" value="Unassembled WGS sequence"/>
</dbReference>
<feature type="transmembrane region" description="Helical" evidence="2">
    <location>
        <begin position="249"/>
        <end position="267"/>
    </location>
</feature>
<dbReference type="OrthoDB" id="18814at2759"/>
<keyword evidence="2" id="KW-1133">Transmembrane helix</keyword>
<organism evidence="5">
    <name type="scientific">Angiostrongylus costaricensis</name>
    <name type="common">Nematode worm</name>
    <dbReference type="NCBI Taxonomy" id="334426"/>
    <lineage>
        <taxon>Eukaryota</taxon>
        <taxon>Metazoa</taxon>
        <taxon>Ecdysozoa</taxon>
        <taxon>Nematoda</taxon>
        <taxon>Chromadorea</taxon>
        <taxon>Rhabditida</taxon>
        <taxon>Rhabditina</taxon>
        <taxon>Rhabditomorpha</taxon>
        <taxon>Strongyloidea</taxon>
        <taxon>Metastrongylidae</taxon>
        <taxon>Angiostrongylus</taxon>
    </lineage>
</organism>
<dbReference type="EMBL" id="UYYA01005066">
    <property type="protein sequence ID" value="VDM64086.1"/>
    <property type="molecule type" value="Genomic_DNA"/>
</dbReference>
<evidence type="ECO:0000256" key="2">
    <source>
        <dbReference type="SAM" id="Phobius"/>
    </source>
</evidence>